<organism evidence="1 2">
    <name type="scientific">Cichorium intybus</name>
    <name type="common">Chicory</name>
    <dbReference type="NCBI Taxonomy" id="13427"/>
    <lineage>
        <taxon>Eukaryota</taxon>
        <taxon>Viridiplantae</taxon>
        <taxon>Streptophyta</taxon>
        <taxon>Embryophyta</taxon>
        <taxon>Tracheophyta</taxon>
        <taxon>Spermatophyta</taxon>
        <taxon>Magnoliopsida</taxon>
        <taxon>eudicotyledons</taxon>
        <taxon>Gunneridae</taxon>
        <taxon>Pentapetalae</taxon>
        <taxon>asterids</taxon>
        <taxon>campanulids</taxon>
        <taxon>Asterales</taxon>
        <taxon>Asteraceae</taxon>
        <taxon>Cichorioideae</taxon>
        <taxon>Cichorieae</taxon>
        <taxon>Cichoriinae</taxon>
        <taxon>Cichorium</taxon>
    </lineage>
</organism>
<evidence type="ECO:0000313" key="1">
    <source>
        <dbReference type="EMBL" id="KAI3766308.1"/>
    </source>
</evidence>
<protein>
    <submittedName>
        <fullName evidence="1">Uncharacterized protein</fullName>
    </submittedName>
</protein>
<comment type="caution">
    <text evidence="1">The sequence shown here is derived from an EMBL/GenBank/DDBJ whole genome shotgun (WGS) entry which is preliminary data.</text>
</comment>
<dbReference type="Proteomes" id="UP001055811">
    <property type="component" value="Linkage Group LG03"/>
</dbReference>
<accession>A0ACB9F6B7</accession>
<sequence>MATENGDNLRYLIVQPDNGGITDLLRYGILGNKASGAKFFESSDEDTIHEELSMGSGRGGGETPAHRWVIIVSIIMRKLIKFFGKPMEWTGYVVDFILNLLSLNGGLLGLLCNFLQGKIIIPRRGSETFISTIGHIDGRIELCPGDDIQLDPRNKSLMDLCMMASKLAYENEIVVKNVVNLHWKMHFIDFFNCWNDYQKERSTQVFIFCDKPKDANLIVVSFRGTEPFDADDWITDFDYSWYEIPKLGKVHMGFLEAMGLGNRIYTSSFRELLQVTNTKLQSSNEEELKKLLLDMAEMSAYLAVRIKLKSLLKEHTNAKFMVTGHSLGGALAILFPTVLVLHEEDELLQRMVGVHTFGQPRVGNRELGRYMESKLQQPNPRYFRVVYCNDLVPRLPYDNKTFLYKHFGVCLYYDSLFVEQKVDEEPNRNDYGLWYLIPEHLNAVWELVRGMTMGMAYGPEYKETWVGIAMRMIGLAIPGLSAHGPPNYINSIRLGTEKHIQMSNL</sequence>
<reference evidence="2" key="1">
    <citation type="journal article" date="2022" name="Mol. Ecol. Resour.">
        <title>The genomes of chicory, endive, great burdock and yacon provide insights into Asteraceae palaeo-polyploidization history and plant inulin production.</title>
        <authorList>
            <person name="Fan W."/>
            <person name="Wang S."/>
            <person name="Wang H."/>
            <person name="Wang A."/>
            <person name="Jiang F."/>
            <person name="Liu H."/>
            <person name="Zhao H."/>
            <person name="Xu D."/>
            <person name="Zhang Y."/>
        </authorList>
    </citation>
    <scope>NUCLEOTIDE SEQUENCE [LARGE SCALE GENOMIC DNA]</scope>
    <source>
        <strain evidence="2">cv. Punajuju</strain>
    </source>
</reference>
<reference evidence="1 2" key="2">
    <citation type="journal article" date="2022" name="Mol. Ecol. Resour.">
        <title>The genomes of chicory, endive, great burdock and yacon provide insights into Asteraceae paleo-polyploidization history and plant inulin production.</title>
        <authorList>
            <person name="Fan W."/>
            <person name="Wang S."/>
            <person name="Wang H."/>
            <person name="Wang A."/>
            <person name="Jiang F."/>
            <person name="Liu H."/>
            <person name="Zhao H."/>
            <person name="Xu D."/>
            <person name="Zhang Y."/>
        </authorList>
    </citation>
    <scope>NUCLEOTIDE SEQUENCE [LARGE SCALE GENOMIC DNA]</scope>
    <source>
        <strain evidence="2">cv. Punajuju</strain>
        <tissue evidence="1">Leaves</tissue>
    </source>
</reference>
<proteinExistence type="predicted"/>
<evidence type="ECO:0000313" key="2">
    <source>
        <dbReference type="Proteomes" id="UP001055811"/>
    </source>
</evidence>
<dbReference type="EMBL" id="CM042011">
    <property type="protein sequence ID" value="KAI3766308.1"/>
    <property type="molecule type" value="Genomic_DNA"/>
</dbReference>
<keyword evidence="2" id="KW-1185">Reference proteome</keyword>
<gene>
    <name evidence="1" type="ORF">L2E82_16361</name>
</gene>
<name>A0ACB9F6B7_CICIN</name>